<evidence type="ECO:0000259" key="6">
    <source>
        <dbReference type="PROSITE" id="PS50109"/>
    </source>
</evidence>
<dbReference type="PRINTS" id="PR00344">
    <property type="entry name" value="BCTRLSENSOR"/>
</dbReference>
<dbReference type="Pfam" id="PF02518">
    <property type="entry name" value="HATPase_c"/>
    <property type="match status" value="1"/>
</dbReference>
<evidence type="ECO:0000256" key="3">
    <source>
        <dbReference type="ARBA" id="ARBA00022679"/>
    </source>
</evidence>
<dbReference type="EC" id="2.7.13.3" evidence="2"/>
<proteinExistence type="predicted"/>
<evidence type="ECO:0000256" key="4">
    <source>
        <dbReference type="ARBA" id="ARBA00022777"/>
    </source>
</evidence>
<accession>A0A554MU62</accession>
<dbReference type="Proteomes" id="UP000319894">
    <property type="component" value="Unassembled WGS sequence"/>
</dbReference>
<organism evidence="7 8">
    <name type="scientific">Haloglomus irregulare</name>
    <dbReference type="NCBI Taxonomy" id="2234134"/>
    <lineage>
        <taxon>Archaea</taxon>
        <taxon>Methanobacteriati</taxon>
        <taxon>Methanobacteriota</taxon>
        <taxon>Stenosarchaea group</taxon>
        <taxon>Halobacteria</taxon>
        <taxon>Halobacteriales</taxon>
        <taxon>Natronomonadaceae</taxon>
        <taxon>Haloglomus</taxon>
    </lineage>
</organism>
<evidence type="ECO:0000313" key="8">
    <source>
        <dbReference type="Proteomes" id="UP000319894"/>
    </source>
</evidence>
<dbReference type="Gene3D" id="3.30.565.10">
    <property type="entry name" value="Histidine kinase-like ATPase, C-terminal domain"/>
    <property type="match status" value="1"/>
</dbReference>
<evidence type="ECO:0000256" key="1">
    <source>
        <dbReference type="ARBA" id="ARBA00000085"/>
    </source>
</evidence>
<comment type="caution">
    <text evidence="7">The sequence shown here is derived from an EMBL/GenBank/DDBJ whole genome shotgun (WGS) entry which is preliminary data.</text>
</comment>
<name>A0A554MU62_9EURY</name>
<dbReference type="InterPro" id="IPR036890">
    <property type="entry name" value="HATPase_C_sf"/>
</dbReference>
<evidence type="ECO:0000256" key="2">
    <source>
        <dbReference type="ARBA" id="ARBA00012438"/>
    </source>
</evidence>
<dbReference type="InterPro" id="IPR004358">
    <property type="entry name" value="Sig_transdc_His_kin-like_C"/>
</dbReference>
<evidence type="ECO:0000313" key="7">
    <source>
        <dbReference type="EMBL" id="TSD08665.1"/>
    </source>
</evidence>
<protein>
    <recommendedName>
        <fullName evidence="2">histidine kinase</fullName>
        <ecNumber evidence="2">2.7.13.3</ecNumber>
    </recommendedName>
</protein>
<dbReference type="InParanoid" id="A0A554MU62"/>
<keyword evidence="8" id="KW-1185">Reference proteome</keyword>
<keyword evidence="5" id="KW-0902">Two-component regulatory system</keyword>
<dbReference type="InterPro" id="IPR050736">
    <property type="entry name" value="Sensor_HK_Regulatory"/>
</dbReference>
<dbReference type="CDD" id="cd00075">
    <property type="entry name" value="HATPase"/>
    <property type="match status" value="1"/>
</dbReference>
<dbReference type="PROSITE" id="PS50109">
    <property type="entry name" value="HIS_KIN"/>
    <property type="match status" value="1"/>
</dbReference>
<comment type="catalytic activity">
    <reaction evidence="1">
        <text>ATP + protein L-histidine = ADP + protein N-phospho-L-histidine.</text>
        <dbReference type="EC" id="2.7.13.3"/>
    </reaction>
</comment>
<dbReference type="OrthoDB" id="8127at2157"/>
<dbReference type="InterPro" id="IPR003594">
    <property type="entry name" value="HATPase_dom"/>
</dbReference>
<dbReference type="SUPFAM" id="SSF55874">
    <property type="entry name" value="ATPase domain of HSP90 chaperone/DNA topoisomerase II/histidine kinase"/>
    <property type="match status" value="1"/>
</dbReference>
<dbReference type="SMART" id="SM00387">
    <property type="entry name" value="HATPase_c"/>
    <property type="match status" value="1"/>
</dbReference>
<feature type="domain" description="Histidine kinase" evidence="6">
    <location>
        <begin position="1"/>
        <end position="169"/>
    </location>
</feature>
<reference evidence="7 8" key="1">
    <citation type="submission" date="2018-06" db="EMBL/GenBank/DDBJ databases">
        <title>Natronomonas sp. F16-60 a new haloarchaeon isolated from a solar saltern of Isla Cristina, Huelva, Spain.</title>
        <authorList>
            <person name="Duran-Viseras A."/>
            <person name="Sanchez-Porro C."/>
            <person name="Ventosa A."/>
        </authorList>
    </citation>
    <scope>NUCLEOTIDE SEQUENCE [LARGE SCALE GENOMIC DNA]</scope>
    <source>
        <strain evidence="7 8">F16-60</strain>
    </source>
</reference>
<dbReference type="InterPro" id="IPR005467">
    <property type="entry name" value="His_kinase_dom"/>
</dbReference>
<dbReference type="GO" id="GO:0004673">
    <property type="term" value="F:protein histidine kinase activity"/>
    <property type="evidence" value="ECO:0007669"/>
    <property type="project" value="UniProtKB-EC"/>
</dbReference>
<dbReference type="AlphaFoldDB" id="A0A554MU62"/>
<keyword evidence="4" id="KW-0418">Kinase</keyword>
<dbReference type="GO" id="GO:0000160">
    <property type="term" value="P:phosphorelay signal transduction system"/>
    <property type="evidence" value="ECO:0007669"/>
    <property type="project" value="UniProtKB-KW"/>
</dbReference>
<dbReference type="EMBL" id="QMDX01000030">
    <property type="protein sequence ID" value="TSD08665.1"/>
    <property type="molecule type" value="Genomic_DNA"/>
</dbReference>
<keyword evidence="3" id="KW-0808">Transferase</keyword>
<sequence>MERIIGDVLTLARGSGAVDTTAGVPVSAVARNAWQAVETDAVSLEVASDLPETEADADRLQRLFENLFRNAVEHGFTSSPAQSDDANGSAEDRTVCIGPIDGGFAVADDGQGIPPDERDRVFEPGYTASSDGTGLGLTIVRRIATAHGWTVAATESETGGARFEVTGLA</sequence>
<gene>
    <name evidence="7" type="ORF">DP107_18755</name>
</gene>
<evidence type="ECO:0000256" key="5">
    <source>
        <dbReference type="ARBA" id="ARBA00023012"/>
    </source>
</evidence>
<dbReference type="RefSeq" id="WP_144263627.1">
    <property type="nucleotide sequence ID" value="NZ_QMDX01000030.1"/>
</dbReference>
<dbReference type="PANTHER" id="PTHR43711:SF1">
    <property type="entry name" value="HISTIDINE KINASE 1"/>
    <property type="match status" value="1"/>
</dbReference>
<dbReference type="PANTHER" id="PTHR43711">
    <property type="entry name" value="TWO-COMPONENT HISTIDINE KINASE"/>
    <property type="match status" value="1"/>
</dbReference>